<evidence type="ECO:0000313" key="2">
    <source>
        <dbReference type="EMBL" id="KCZ81695.1"/>
    </source>
</evidence>
<dbReference type="Proteomes" id="UP000030655">
    <property type="component" value="Unassembled WGS sequence"/>
</dbReference>
<reference evidence="3" key="1">
    <citation type="submission" date="2013-02" db="EMBL/GenBank/DDBJ databases">
        <authorList>
            <consortium name="The Broad Institute Genome Sequencing Platform"/>
            <person name="Cuomo C."/>
            <person name="Becnel J."/>
            <person name="Sanscrainte N."/>
            <person name="Walker B."/>
            <person name="Young S.K."/>
            <person name="Zeng Q."/>
            <person name="Gargeya S."/>
            <person name="Fitzgerald M."/>
            <person name="Haas B."/>
            <person name="Abouelleil A."/>
            <person name="Alvarado L."/>
            <person name="Arachchi H.M."/>
            <person name="Berlin A.M."/>
            <person name="Chapman S.B."/>
            <person name="Dewar J."/>
            <person name="Goldberg J."/>
            <person name="Griggs A."/>
            <person name="Gujja S."/>
            <person name="Hansen M."/>
            <person name="Howarth C."/>
            <person name="Imamovic A."/>
            <person name="Larimer J."/>
            <person name="McCowan C."/>
            <person name="Murphy C."/>
            <person name="Neiman D."/>
            <person name="Pearson M."/>
            <person name="Priest M."/>
            <person name="Roberts A."/>
            <person name="Saif S."/>
            <person name="Shea T."/>
            <person name="Sisk P."/>
            <person name="Sykes S."/>
            <person name="Wortman J."/>
            <person name="Nusbaum C."/>
            <person name="Birren B."/>
        </authorList>
    </citation>
    <scope>NUCLEOTIDE SEQUENCE [LARGE SCALE GENOMIC DNA]</scope>
    <source>
        <strain evidence="3">PRA339</strain>
    </source>
</reference>
<keyword evidence="1" id="KW-0812">Transmembrane</keyword>
<dbReference type="HOGENOM" id="CLU_056396_0_0_1"/>
<organism evidence="2 3">
    <name type="scientific">Anncaliia algerae PRA339</name>
    <dbReference type="NCBI Taxonomy" id="1288291"/>
    <lineage>
        <taxon>Eukaryota</taxon>
        <taxon>Fungi</taxon>
        <taxon>Fungi incertae sedis</taxon>
        <taxon>Microsporidia</taxon>
        <taxon>Tubulinosematoidea</taxon>
        <taxon>Tubulinosematidae</taxon>
        <taxon>Anncaliia</taxon>
    </lineage>
</organism>
<accession>A0A059F3B7</accession>
<dbReference type="VEuPathDB" id="MicrosporidiaDB:H312_00873"/>
<dbReference type="EMBL" id="KK365138">
    <property type="protein sequence ID" value="KCZ81695.1"/>
    <property type="molecule type" value="Genomic_DNA"/>
</dbReference>
<feature type="transmembrane region" description="Helical" evidence="1">
    <location>
        <begin position="362"/>
        <end position="382"/>
    </location>
</feature>
<sequence length="395" mass="45159">MFYFLLTAFARMEYEEKPLNEVEYIGNEDLSNIGFENAFTSGDGITLRASSEKGSIVHFENKNPYDEWSFSFTINELNLSPGEVAGVYLWYTTDRIESGSFKGANPKFEGMVAGIEFTGKAVDLIVTSNEGDVNMHALEDVSVLRDSLNQERIKDVKDITVKVINTFKNFKMELYDGNKLLYDNLRFKDASVLGDRLKGKYFAISSYYDKVPLEKKFTLKNAQLFKREEFEHYEPLNAKSQKPEEKTRLFDEISHSDKGTRHLISNLEHYIQYIRTILGGPAGQSIASAANDTTEEIEKIKESLKSLHKTINDGNHDDYTDAIETINTRITDSELKLKGMQLGISDVTRKLMELKEISKKRFRIIIIGIIGVSAVIVLLSVVERYYKIKYYSRIN</sequence>
<evidence type="ECO:0000313" key="3">
    <source>
        <dbReference type="Proteomes" id="UP000030655"/>
    </source>
</evidence>
<keyword evidence="3" id="KW-1185">Reference proteome</keyword>
<reference evidence="2 3" key="2">
    <citation type="submission" date="2014-03" db="EMBL/GenBank/DDBJ databases">
        <title>The Genome Sequence of Anncaliia algerae insect isolate PRA339.</title>
        <authorList>
            <consortium name="The Broad Institute Genome Sequencing Platform"/>
            <consortium name="The Broad Institute Genome Sequencing Center for Infectious Disease"/>
            <person name="Cuomo C."/>
            <person name="Becnel J."/>
            <person name="Sanscrainte N."/>
            <person name="Walker B."/>
            <person name="Young S.K."/>
            <person name="Zeng Q."/>
            <person name="Gargeya S."/>
            <person name="Fitzgerald M."/>
            <person name="Haas B."/>
            <person name="Abouelleil A."/>
            <person name="Alvarado L."/>
            <person name="Arachchi H.M."/>
            <person name="Berlin A.M."/>
            <person name="Chapman S.B."/>
            <person name="Dewar J."/>
            <person name="Goldberg J."/>
            <person name="Griggs A."/>
            <person name="Gujja S."/>
            <person name="Hansen M."/>
            <person name="Howarth C."/>
            <person name="Imamovic A."/>
            <person name="Larimer J."/>
            <person name="McCowan C."/>
            <person name="Murphy C."/>
            <person name="Neiman D."/>
            <person name="Pearson M."/>
            <person name="Priest M."/>
            <person name="Roberts A."/>
            <person name="Saif S."/>
            <person name="Shea T."/>
            <person name="Sisk P."/>
            <person name="Sykes S."/>
            <person name="Wortman J."/>
            <person name="Nusbaum C."/>
            <person name="Birren B."/>
        </authorList>
    </citation>
    <scope>NUCLEOTIDE SEQUENCE [LARGE SCALE GENOMIC DNA]</scope>
    <source>
        <strain evidence="2 3">PRA339</strain>
    </source>
</reference>
<evidence type="ECO:0000256" key="1">
    <source>
        <dbReference type="SAM" id="Phobius"/>
    </source>
</evidence>
<name>A0A059F3B7_9MICR</name>
<gene>
    <name evidence="2" type="ORF">H312_00873</name>
</gene>
<keyword evidence="1" id="KW-0472">Membrane</keyword>
<protein>
    <recommendedName>
        <fullName evidence="4">L-type lectin-like domain-containing protein</fullName>
    </recommendedName>
</protein>
<dbReference type="AlphaFoldDB" id="A0A059F3B7"/>
<evidence type="ECO:0008006" key="4">
    <source>
        <dbReference type="Google" id="ProtNLM"/>
    </source>
</evidence>
<dbReference type="OrthoDB" id="2187573at2759"/>
<proteinExistence type="predicted"/>
<dbReference type="Gene3D" id="2.60.120.200">
    <property type="match status" value="1"/>
</dbReference>
<keyword evidence="1" id="KW-1133">Transmembrane helix</keyword>